<dbReference type="InterPro" id="IPR006764">
    <property type="entry name" value="SAM_dep_MeTrfase_SAV2177_type"/>
</dbReference>
<dbReference type="PIRSF" id="PIRSF017393">
    <property type="entry name" value="MTase_SAV2177"/>
    <property type="match status" value="1"/>
</dbReference>
<dbReference type="AlphaFoldDB" id="A0A9W6S2J8"/>
<dbReference type="SUPFAM" id="SSF53335">
    <property type="entry name" value="S-adenosyl-L-methionine-dependent methyltransferases"/>
    <property type="match status" value="1"/>
</dbReference>
<sequence>MSGETGLRRAGGPIRAPRPAVTWAAPSIARVVDCLLGGKDNFRVDRERAAEAVAADPRIRQVIVENRRFARRAVQYLVRECGVTQFVDIGFGLPAAENAHHIAQRHDAGARVLYVDNDPIVVAHGQAMLAENDRVRVVGADLRDPAGILGHPEFTRLIDLDEPVAVLLTPVLQFLSDADRPEEILRTIRDALAPGSHLVISHACPEARPGQVGRVMNVYRSIVSSATARDRERIAGFFGDFTLAEPGLTWLPSWRPDLAVPHRVAERVWQLGGVARKPDAPSA</sequence>
<reference evidence="1" key="1">
    <citation type="submission" date="2023-03" db="EMBL/GenBank/DDBJ databases">
        <title>Actinoallomurus iriomotensis NBRC 103684.</title>
        <authorList>
            <person name="Ichikawa N."/>
            <person name="Sato H."/>
            <person name="Tonouchi N."/>
        </authorList>
    </citation>
    <scope>NUCLEOTIDE SEQUENCE</scope>
    <source>
        <strain evidence="1">NBRC 103684</strain>
    </source>
</reference>
<evidence type="ECO:0008006" key="3">
    <source>
        <dbReference type="Google" id="ProtNLM"/>
    </source>
</evidence>
<protein>
    <recommendedName>
        <fullName evidence="3">S-adenosyl methyltransferase</fullName>
    </recommendedName>
</protein>
<dbReference type="RefSeq" id="WP_285573257.1">
    <property type="nucleotide sequence ID" value="NZ_BSTK01000005.1"/>
</dbReference>
<organism evidence="1 2">
    <name type="scientific">Actinoallomurus iriomotensis</name>
    <dbReference type="NCBI Taxonomy" id="478107"/>
    <lineage>
        <taxon>Bacteria</taxon>
        <taxon>Bacillati</taxon>
        <taxon>Actinomycetota</taxon>
        <taxon>Actinomycetes</taxon>
        <taxon>Streptosporangiales</taxon>
        <taxon>Thermomonosporaceae</taxon>
        <taxon>Actinoallomurus</taxon>
    </lineage>
</organism>
<dbReference type="Pfam" id="PF04672">
    <property type="entry name" value="Methyltransf_19"/>
    <property type="match status" value="1"/>
</dbReference>
<proteinExistence type="predicted"/>
<evidence type="ECO:0000313" key="2">
    <source>
        <dbReference type="Proteomes" id="UP001165074"/>
    </source>
</evidence>
<keyword evidence="2" id="KW-1185">Reference proteome</keyword>
<name>A0A9W6S2J8_9ACTN</name>
<dbReference type="Proteomes" id="UP001165074">
    <property type="component" value="Unassembled WGS sequence"/>
</dbReference>
<dbReference type="EMBL" id="BSTK01000005">
    <property type="protein sequence ID" value="GLY85919.1"/>
    <property type="molecule type" value="Genomic_DNA"/>
</dbReference>
<gene>
    <name evidence="1" type="ORF">Airi02_038480</name>
</gene>
<dbReference type="InterPro" id="IPR029063">
    <property type="entry name" value="SAM-dependent_MTases_sf"/>
</dbReference>
<dbReference type="CDD" id="cd02440">
    <property type="entry name" value="AdoMet_MTases"/>
    <property type="match status" value="1"/>
</dbReference>
<comment type="caution">
    <text evidence="1">The sequence shown here is derived from an EMBL/GenBank/DDBJ whole genome shotgun (WGS) entry which is preliminary data.</text>
</comment>
<dbReference type="Gene3D" id="3.40.50.150">
    <property type="entry name" value="Vaccinia Virus protein VP39"/>
    <property type="match status" value="1"/>
</dbReference>
<evidence type="ECO:0000313" key="1">
    <source>
        <dbReference type="EMBL" id="GLY85919.1"/>
    </source>
</evidence>
<accession>A0A9W6S2J8</accession>